<evidence type="ECO:0008006" key="2">
    <source>
        <dbReference type="Google" id="ProtNLM"/>
    </source>
</evidence>
<dbReference type="EMBL" id="UINC01007638">
    <property type="protein sequence ID" value="SVA34378.1"/>
    <property type="molecule type" value="Genomic_DNA"/>
</dbReference>
<dbReference type="SUPFAM" id="SSF54593">
    <property type="entry name" value="Glyoxalase/Bleomycin resistance protein/Dihydroxybiphenyl dioxygenase"/>
    <property type="match status" value="1"/>
</dbReference>
<protein>
    <recommendedName>
        <fullName evidence="2">VOC domain-containing protein</fullName>
    </recommendedName>
</protein>
<dbReference type="Gene3D" id="3.10.180.10">
    <property type="entry name" value="2,3-Dihydroxybiphenyl 1,2-Dioxygenase, domain 1"/>
    <property type="match status" value="1"/>
</dbReference>
<dbReference type="AlphaFoldDB" id="A0A381V3L9"/>
<accession>A0A381V3L9</accession>
<sequence length="174" mass="20131">MSRLFGSIRQMGYVVRDVEQAMKHWVEVCGIGPWYYVDKLPVKDFHYRGQPGSPHLSIALANSGDVQVELIQQRDTSPTMYQDFLNAGNEGLQHWSSWPENYDELYQRALDSGYEVGQEADSVRGRFVYFFNEGHPGTVIEMAHFTPERRRIFDAVREAAIDWDGSDPIRDEWP</sequence>
<name>A0A381V3L9_9ZZZZ</name>
<proteinExistence type="predicted"/>
<dbReference type="InterPro" id="IPR029068">
    <property type="entry name" value="Glyas_Bleomycin-R_OHBP_Dase"/>
</dbReference>
<organism evidence="1">
    <name type="scientific">marine metagenome</name>
    <dbReference type="NCBI Taxonomy" id="408172"/>
    <lineage>
        <taxon>unclassified sequences</taxon>
        <taxon>metagenomes</taxon>
        <taxon>ecological metagenomes</taxon>
    </lineage>
</organism>
<gene>
    <name evidence="1" type="ORF">METZ01_LOCUS87232</name>
</gene>
<dbReference type="Pfam" id="PF13669">
    <property type="entry name" value="Glyoxalase_4"/>
    <property type="match status" value="1"/>
</dbReference>
<evidence type="ECO:0000313" key="1">
    <source>
        <dbReference type="EMBL" id="SVA34378.1"/>
    </source>
</evidence>
<reference evidence="1" key="1">
    <citation type="submission" date="2018-05" db="EMBL/GenBank/DDBJ databases">
        <authorList>
            <person name="Lanie J.A."/>
            <person name="Ng W.-L."/>
            <person name="Kazmierczak K.M."/>
            <person name="Andrzejewski T.M."/>
            <person name="Davidsen T.M."/>
            <person name="Wayne K.J."/>
            <person name="Tettelin H."/>
            <person name="Glass J.I."/>
            <person name="Rusch D."/>
            <person name="Podicherti R."/>
            <person name="Tsui H.-C.T."/>
            <person name="Winkler M.E."/>
        </authorList>
    </citation>
    <scope>NUCLEOTIDE SEQUENCE</scope>
</reference>